<sequence length="461" mass="50671">MTPFPRCLATPGILVLGACAVPSQGVPASEPGQRPPNVVLIVTDDQGYGDLSCSGHPTIRTPRLDALAAEGRRLTQFYVASPVCSPSRAAILTGCYPRRVGMHRHVVFPEYDYGLHTDEDTLADVLQRAGYRTACFGKWHLGHRPGMLPTDQGFDEWLGIPYSNDMAQRHRPEGNSYRFRLPLLRNDEVLEWEPDQARFTGLFTDEAVRFIQGATDAPFFLYLPHPMPHVPLYASDEATGLSPRGLYGDVIEEIDASVGRIVDALEARGVRDNTLLIFTSDNGPWAVQELNGGTAGPLRGAKGSNWEGGQRVPMIVSWPGRVAPASLMTEVVTAMDLLPTVAKIVGAPLDETRTIDGEVLTEALLGATDAHDPSGRQAPFLYYTSKGLPAGIRRGPWKLLLDGPQLYHVEHDIEERFDRATREPELAEELRGLALELFAHVESNSRTHLVNEAQVFDPETQ</sequence>
<dbReference type="Gene3D" id="3.30.1120.10">
    <property type="match status" value="1"/>
</dbReference>
<dbReference type="PANTHER" id="PTHR42693:SF53">
    <property type="entry name" value="ENDO-4-O-SULFATASE"/>
    <property type="match status" value="1"/>
</dbReference>
<dbReference type="AlphaFoldDB" id="A0A518EVI6"/>
<dbReference type="EMBL" id="CP036434">
    <property type="protein sequence ID" value="QDV08091.1"/>
    <property type="molecule type" value="Genomic_DNA"/>
</dbReference>
<evidence type="ECO:0000256" key="2">
    <source>
        <dbReference type="ARBA" id="ARBA00022723"/>
    </source>
</evidence>
<name>A0A518EVI6_9BACT</name>
<dbReference type="RefSeq" id="WP_145200146.1">
    <property type="nucleotide sequence ID" value="NZ_CP036434.1"/>
</dbReference>
<evidence type="ECO:0000313" key="7">
    <source>
        <dbReference type="Proteomes" id="UP000320390"/>
    </source>
</evidence>
<evidence type="ECO:0000313" key="6">
    <source>
        <dbReference type="EMBL" id="QDV08091.1"/>
    </source>
</evidence>
<dbReference type="Proteomes" id="UP000320390">
    <property type="component" value="Chromosome"/>
</dbReference>
<dbReference type="CDD" id="cd16026">
    <property type="entry name" value="GALNS_like"/>
    <property type="match status" value="1"/>
</dbReference>
<proteinExistence type="inferred from homology"/>
<dbReference type="InterPro" id="IPR024607">
    <property type="entry name" value="Sulfatase_CS"/>
</dbReference>
<gene>
    <name evidence="6" type="primary">atsA_15</name>
    <name evidence="6" type="ORF">Poly30_36270</name>
</gene>
<accession>A0A518EVI6</accession>
<dbReference type="GO" id="GO:0004065">
    <property type="term" value="F:arylsulfatase activity"/>
    <property type="evidence" value="ECO:0007669"/>
    <property type="project" value="UniProtKB-EC"/>
</dbReference>
<evidence type="ECO:0000256" key="4">
    <source>
        <dbReference type="ARBA" id="ARBA00022837"/>
    </source>
</evidence>
<keyword evidence="4" id="KW-0106">Calcium</keyword>
<dbReference type="SUPFAM" id="SSF53649">
    <property type="entry name" value="Alkaline phosphatase-like"/>
    <property type="match status" value="1"/>
</dbReference>
<dbReference type="PROSITE" id="PS00523">
    <property type="entry name" value="SULFATASE_1"/>
    <property type="match status" value="1"/>
</dbReference>
<keyword evidence="3 6" id="KW-0378">Hydrolase</keyword>
<dbReference type="OrthoDB" id="9783154at2"/>
<protein>
    <submittedName>
        <fullName evidence="6">Arylsulfatase</fullName>
        <ecNumber evidence="6">3.1.6.1</ecNumber>
    </submittedName>
</protein>
<reference evidence="6 7" key="1">
    <citation type="submission" date="2019-02" db="EMBL/GenBank/DDBJ databases">
        <title>Deep-cultivation of Planctomycetes and their phenomic and genomic characterization uncovers novel biology.</title>
        <authorList>
            <person name="Wiegand S."/>
            <person name="Jogler M."/>
            <person name="Boedeker C."/>
            <person name="Pinto D."/>
            <person name="Vollmers J."/>
            <person name="Rivas-Marin E."/>
            <person name="Kohn T."/>
            <person name="Peeters S.H."/>
            <person name="Heuer A."/>
            <person name="Rast P."/>
            <person name="Oberbeckmann S."/>
            <person name="Bunk B."/>
            <person name="Jeske O."/>
            <person name="Meyerdierks A."/>
            <person name="Storesund J.E."/>
            <person name="Kallscheuer N."/>
            <person name="Luecker S."/>
            <person name="Lage O.M."/>
            <person name="Pohl T."/>
            <person name="Merkel B.J."/>
            <person name="Hornburger P."/>
            <person name="Mueller R.-W."/>
            <person name="Bruemmer F."/>
            <person name="Labrenz M."/>
            <person name="Spormann A.M."/>
            <person name="Op den Camp H."/>
            <person name="Overmann J."/>
            <person name="Amann R."/>
            <person name="Jetten M.S.M."/>
            <person name="Mascher T."/>
            <person name="Medema M.H."/>
            <person name="Devos D.P."/>
            <person name="Kaster A.-K."/>
            <person name="Ovreas L."/>
            <person name="Rohde M."/>
            <person name="Galperin M.Y."/>
            <person name="Jogler C."/>
        </authorList>
    </citation>
    <scope>NUCLEOTIDE SEQUENCE [LARGE SCALE GENOMIC DNA]</scope>
    <source>
        <strain evidence="6 7">Poly30</strain>
    </source>
</reference>
<dbReference type="GO" id="GO:0046872">
    <property type="term" value="F:metal ion binding"/>
    <property type="evidence" value="ECO:0007669"/>
    <property type="project" value="UniProtKB-KW"/>
</dbReference>
<organism evidence="6 7">
    <name type="scientific">Saltatorellus ferox</name>
    <dbReference type="NCBI Taxonomy" id="2528018"/>
    <lineage>
        <taxon>Bacteria</taxon>
        <taxon>Pseudomonadati</taxon>
        <taxon>Planctomycetota</taxon>
        <taxon>Planctomycetia</taxon>
        <taxon>Planctomycetia incertae sedis</taxon>
        <taxon>Saltatorellus</taxon>
    </lineage>
</organism>
<evidence type="ECO:0000256" key="1">
    <source>
        <dbReference type="ARBA" id="ARBA00008779"/>
    </source>
</evidence>
<dbReference type="InterPro" id="IPR050738">
    <property type="entry name" value="Sulfatase"/>
</dbReference>
<dbReference type="InterPro" id="IPR017850">
    <property type="entry name" value="Alkaline_phosphatase_core_sf"/>
</dbReference>
<dbReference type="PROSITE" id="PS51257">
    <property type="entry name" value="PROKAR_LIPOPROTEIN"/>
    <property type="match status" value="1"/>
</dbReference>
<evidence type="ECO:0000256" key="3">
    <source>
        <dbReference type="ARBA" id="ARBA00022801"/>
    </source>
</evidence>
<dbReference type="PANTHER" id="PTHR42693">
    <property type="entry name" value="ARYLSULFATASE FAMILY MEMBER"/>
    <property type="match status" value="1"/>
</dbReference>
<dbReference type="Gene3D" id="3.40.720.10">
    <property type="entry name" value="Alkaline Phosphatase, subunit A"/>
    <property type="match status" value="1"/>
</dbReference>
<keyword evidence="7" id="KW-1185">Reference proteome</keyword>
<dbReference type="Pfam" id="PF00884">
    <property type="entry name" value="Sulfatase"/>
    <property type="match status" value="1"/>
</dbReference>
<feature type="domain" description="Sulfatase N-terminal" evidence="5">
    <location>
        <begin position="36"/>
        <end position="346"/>
    </location>
</feature>
<comment type="similarity">
    <text evidence="1">Belongs to the sulfatase family.</text>
</comment>
<dbReference type="EC" id="3.1.6.1" evidence="6"/>
<keyword evidence="2" id="KW-0479">Metal-binding</keyword>
<dbReference type="InterPro" id="IPR000917">
    <property type="entry name" value="Sulfatase_N"/>
</dbReference>
<evidence type="ECO:0000259" key="5">
    <source>
        <dbReference type="Pfam" id="PF00884"/>
    </source>
</evidence>